<dbReference type="InterPro" id="IPR003111">
    <property type="entry name" value="Lon_prtase_N"/>
</dbReference>
<feature type="compositionally biased region" description="Basic and acidic residues" evidence="13">
    <location>
        <begin position="128"/>
        <end position="142"/>
    </location>
</feature>
<feature type="compositionally biased region" description="Basic and acidic residues" evidence="13">
    <location>
        <begin position="98"/>
        <end position="115"/>
    </location>
</feature>
<dbReference type="InterPro" id="IPR046336">
    <property type="entry name" value="Lon_prtase_N_sf"/>
</dbReference>
<evidence type="ECO:0000256" key="3">
    <source>
        <dbReference type="ARBA" id="ARBA00022741"/>
    </source>
</evidence>
<keyword evidence="7 10" id="KW-0238">DNA-binding</keyword>
<dbReference type="SMART" id="SM00464">
    <property type="entry name" value="LON"/>
    <property type="match status" value="1"/>
</dbReference>
<dbReference type="GO" id="GO:0006515">
    <property type="term" value="P:protein quality control for misfolded or incompletely synthesized proteins"/>
    <property type="evidence" value="ECO:0007669"/>
    <property type="project" value="UniProtKB-UniRule"/>
</dbReference>
<evidence type="ECO:0000256" key="9">
    <source>
        <dbReference type="ARBA" id="ARBA00050665"/>
    </source>
</evidence>
<dbReference type="Gene3D" id="1.20.5.5270">
    <property type="match status" value="1"/>
</dbReference>
<sequence>MTQLYSRLPGFRYGRFSVGAPGSAGSLVSFPTTTVLNSCLSGERKYSMLNAVATSRTAAMGQRKSRLAALRKQPQLLLATDMMTAPLERRLFHKSAVLRKERNNGKSDDDDDPKKSSSNRSPSSSEDNNVHDSKTTEGDERNGRRRRAPRRSENENEKESSSSPSAASGNGVDKPRADPLTQLKRAVGVADYGQGQQSFIPDNYPNVMMLPITRRPLFPSLYKSIQVQDPQVIGALKELVERGEPYVATFMLKDDNKDVDSIKDTSEVHEIGVFSRIMSIYVSPNPEDKHLTVALYPWRRVRVKRILDPADKKSIDVAESDSSKDSQKTTSLEIQRVGDTEESGGEIVDASKVLQSIKLDYEFTAVEIENIEDDPYDPKDATISATMSEIVSVLREITTMNPMFREQIHHFASAQVSKAVFENPSKLADFAAALSGGSSEELQDILSDLNVATRLEKALVVLKKELMNAQLQNKISKDVEAKISKRQRDFYLMEQLKGIKRELGLESDGKDKLIEQFKAKAEALQMPVEVKKVFDEEIGKLAHLEPAASEFNVTRNYLDWLTQLPWGKYSVEDYDLQRAKVVLDEDHYGLDDVKQRILEFIAVGKLRGAVQGKILCFVGPPGVGKTSIGKSIARSLSREFYRFSVGGLTDVAEIKGHRRTYVGAMPGKVVQALKRVQTENPLLLIDEIDKLGRGHQGDPASALLELLDPEQNNAFLDHYMDVPVDLSRVLFVCTANVTDTIPGPLLDRMEIIRLSGYLADEKLAIAQKYLEPQAKEAAGLEGANVILSDEAVDVLVRNYCRESGVRNLKKHIEKIFRKAALKVIEDGVAEPAPSESTASTTSKPVETNSQKPTLSETTNTEEAAEMMAAKDETDTKEAASRKEPFGSTLPQKMVIPPSYSLDITAASLKDYVGPPVFESDRLYKTTPPGVVMGLAWTSMGGSALYIESVVESTLSLENGESSDNSSSHSGRLHTTGQLGDVMKESSVLAYTYVRSLLNKRDPENKFFRKNIIHLHVPEGATPKDGPSAGVTMTTALLSLALNRPVKPDVAMTGELTLTGRVLKIGGLKEKTIAARRSGVKRILFPKANMADWEELPANVKEGIEGCPIEWYKQIPPLVGLD</sequence>
<keyword evidence="4 10" id="KW-0378">Hydrolase</keyword>
<dbReference type="GO" id="GO:0043565">
    <property type="term" value="F:sequence-specific DNA binding"/>
    <property type="evidence" value="ECO:0007669"/>
    <property type="project" value="UniProtKB-UniRule"/>
</dbReference>
<dbReference type="InterPro" id="IPR003959">
    <property type="entry name" value="ATPase_AAA_core"/>
</dbReference>
<feature type="active site" evidence="10 11">
    <location>
        <position position="1070"/>
    </location>
</feature>
<dbReference type="InterPro" id="IPR015947">
    <property type="entry name" value="PUA-like_sf"/>
</dbReference>
<feature type="compositionally biased region" description="Low complexity" evidence="13">
    <location>
        <begin position="829"/>
        <end position="842"/>
    </location>
</feature>
<dbReference type="GO" id="GO:0070407">
    <property type="term" value="P:oxidation-dependent protein catabolic process"/>
    <property type="evidence" value="ECO:0007669"/>
    <property type="project" value="UniProtKB-UniRule"/>
</dbReference>
<dbReference type="GO" id="GO:0004176">
    <property type="term" value="F:ATP-dependent peptidase activity"/>
    <property type="evidence" value="ECO:0007669"/>
    <property type="project" value="UniProtKB-UniRule"/>
</dbReference>
<keyword evidence="8 10" id="KW-0496">Mitochondrion</keyword>
<dbReference type="Pfam" id="PF02190">
    <property type="entry name" value="LON_substr_bdg"/>
    <property type="match status" value="1"/>
</dbReference>
<dbReference type="FunFam" id="3.30.230.10:FF:000015">
    <property type="entry name" value="Lon protease homolog, mitochondrial"/>
    <property type="match status" value="1"/>
</dbReference>
<evidence type="ECO:0000259" key="14">
    <source>
        <dbReference type="PROSITE" id="PS51786"/>
    </source>
</evidence>
<comment type="subcellular location">
    <subcellularLocation>
        <location evidence="1 10">Mitochondrion matrix</location>
    </subcellularLocation>
</comment>
<dbReference type="GO" id="GO:0005759">
    <property type="term" value="C:mitochondrial matrix"/>
    <property type="evidence" value="ECO:0007669"/>
    <property type="project" value="UniProtKB-SubCell"/>
</dbReference>
<dbReference type="InterPro" id="IPR008269">
    <property type="entry name" value="Lon_proteolytic"/>
</dbReference>
<dbReference type="GO" id="GO:0004252">
    <property type="term" value="F:serine-type endopeptidase activity"/>
    <property type="evidence" value="ECO:0007669"/>
    <property type="project" value="UniProtKB-UniRule"/>
</dbReference>
<dbReference type="GO" id="GO:0007005">
    <property type="term" value="P:mitochondrion organization"/>
    <property type="evidence" value="ECO:0007669"/>
    <property type="project" value="TreeGrafter"/>
</dbReference>
<feature type="region of interest" description="Disordered" evidence="13">
    <location>
        <begin position="94"/>
        <end position="177"/>
    </location>
</feature>
<dbReference type="PROSITE" id="PS51787">
    <property type="entry name" value="LON_N"/>
    <property type="match status" value="1"/>
</dbReference>
<dbReference type="SUPFAM" id="SSF88697">
    <property type="entry name" value="PUA domain-like"/>
    <property type="match status" value="1"/>
</dbReference>
<feature type="domain" description="Lon N-terminal" evidence="15">
    <location>
        <begin position="207"/>
        <end position="466"/>
    </location>
</feature>
<keyword evidence="6 10" id="KW-0067">ATP-binding</keyword>
<dbReference type="InterPro" id="IPR004815">
    <property type="entry name" value="Lon_bac/euk-typ"/>
</dbReference>
<dbReference type="InterPro" id="IPR027503">
    <property type="entry name" value="Lonm_euk"/>
</dbReference>
<evidence type="ECO:0000256" key="1">
    <source>
        <dbReference type="ARBA" id="ARBA00004305"/>
    </source>
</evidence>
<dbReference type="InterPro" id="IPR003593">
    <property type="entry name" value="AAA+_ATPase"/>
</dbReference>
<dbReference type="GO" id="GO:0016887">
    <property type="term" value="F:ATP hydrolysis activity"/>
    <property type="evidence" value="ECO:0007669"/>
    <property type="project" value="UniProtKB-UniRule"/>
</dbReference>
<evidence type="ECO:0000256" key="6">
    <source>
        <dbReference type="ARBA" id="ARBA00022840"/>
    </source>
</evidence>
<dbReference type="PRINTS" id="PR00830">
    <property type="entry name" value="ENDOLAPTASE"/>
</dbReference>
<dbReference type="SMART" id="SM00382">
    <property type="entry name" value="AAA"/>
    <property type="match status" value="1"/>
</dbReference>
<dbReference type="InterPro" id="IPR027417">
    <property type="entry name" value="P-loop_NTPase"/>
</dbReference>
<evidence type="ECO:0000256" key="12">
    <source>
        <dbReference type="RuleBase" id="RU000591"/>
    </source>
</evidence>
<dbReference type="Gene3D" id="3.30.230.10">
    <property type="match status" value="1"/>
</dbReference>
<dbReference type="PROSITE" id="PS51786">
    <property type="entry name" value="LON_PROTEOLYTIC"/>
    <property type="match status" value="1"/>
</dbReference>
<dbReference type="CDD" id="cd19500">
    <property type="entry name" value="RecA-like_Lon"/>
    <property type="match status" value="1"/>
</dbReference>
<dbReference type="InterPro" id="IPR027065">
    <property type="entry name" value="Lon_Prtase"/>
</dbReference>
<dbReference type="FunFam" id="1.20.5.5270:FF:000001">
    <property type="entry name" value="Lon protease homolog, mitochondrial"/>
    <property type="match status" value="1"/>
</dbReference>
<comment type="function">
    <text evidence="10">ATP-dependent serine protease that mediates the selective degradation of misfolded, unassembled or oxidatively damaged polypeptides as well as certain short-lived regulatory proteins in the mitochondrial matrix. May also have a chaperone function in the assembly of inner membrane protein complexes. Participates in the regulation of mitochondrial gene expression and in the maintenance of the integrity of the mitochondrial genome. Binds to mitochondrial DNA in a site-specific manner.</text>
</comment>
<dbReference type="Pfam" id="PF00004">
    <property type="entry name" value="AAA"/>
    <property type="match status" value="1"/>
</dbReference>
<feature type="active site" evidence="10 11">
    <location>
        <position position="1027"/>
    </location>
</feature>
<dbReference type="Gene3D" id="1.20.58.1480">
    <property type="match status" value="1"/>
</dbReference>
<dbReference type="GO" id="GO:0005524">
    <property type="term" value="F:ATP binding"/>
    <property type="evidence" value="ECO:0007669"/>
    <property type="project" value="UniProtKB-UniRule"/>
</dbReference>
<dbReference type="Proteomes" id="UP001151518">
    <property type="component" value="Unassembled WGS sequence"/>
</dbReference>
<evidence type="ECO:0000256" key="2">
    <source>
        <dbReference type="ARBA" id="ARBA00022670"/>
    </source>
</evidence>
<comment type="catalytic activity">
    <reaction evidence="9 10">
        <text>Hydrolysis of proteins in presence of ATP.</text>
        <dbReference type="EC" id="3.4.21.53"/>
    </reaction>
</comment>
<name>A0A9W8GAK9_9FUNG</name>
<feature type="compositionally biased region" description="Basic and acidic residues" evidence="13">
    <location>
        <begin position="150"/>
        <end position="160"/>
    </location>
</feature>
<dbReference type="AlphaFoldDB" id="A0A9W8GAK9"/>
<evidence type="ECO:0000259" key="15">
    <source>
        <dbReference type="PROSITE" id="PS51787"/>
    </source>
</evidence>
<comment type="caution">
    <text evidence="16">The sequence shown here is derived from an EMBL/GenBank/DDBJ whole genome shotgun (WGS) entry which is preliminary data.</text>
</comment>
<dbReference type="InterPro" id="IPR008268">
    <property type="entry name" value="Peptidase_S16_AS"/>
</dbReference>
<dbReference type="SUPFAM" id="SSF54211">
    <property type="entry name" value="Ribosomal protein S5 domain 2-like"/>
    <property type="match status" value="1"/>
</dbReference>
<comment type="similarity">
    <text evidence="10 11 12">Belongs to the peptidase S16 family.</text>
</comment>
<evidence type="ECO:0000256" key="5">
    <source>
        <dbReference type="ARBA" id="ARBA00022825"/>
    </source>
</evidence>
<dbReference type="FunFam" id="1.20.58.1480:FF:000002">
    <property type="entry name" value="Lon protease homolog, mitochondrial"/>
    <property type="match status" value="1"/>
</dbReference>
<feature type="binding site" evidence="10">
    <location>
        <begin position="619"/>
        <end position="626"/>
    </location>
    <ligand>
        <name>ATP</name>
        <dbReference type="ChEBI" id="CHEBI:30616"/>
    </ligand>
</feature>
<dbReference type="FunFam" id="3.40.50.300:FF:000021">
    <property type="entry name" value="Lon protease homolog"/>
    <property type="match status" value="1"/>
</dbReference>
<feature type="compositionally biased region" description="Low complexity" evidence="13">
    <location>
        <begin position="856"/>
        <end position="867"/>
    </location>
</feature>
<dbReference type="OrthoDB" id="2411602at2759"/>
<dbReference type="GO" id="GO:0034599">
    <property type="term" value="P:cellular response to oxidative stress"/>
    <property type="evidence" value="ECO:0007669"/>
    <property type="project" value="UniProtKB-UniRule"/>
</dbReference>
<feature type="compositionally biased region" description="Polar residues" evidence="13">
    <location>
        <begin position="843"/>
        <end position="855"/>
    </location>
</feature>
<accession>A0A9W8GAK9</accession>
<dbReference type="Pfam" id="PF05362">
    <property type="entry name" value="Lon_C"/>
    <property type="match status" value="1"/>
</dbReference>
<evidence type="ECO:0000313" key="16">
    <source>
        <dbReference type="EMBL" id="KAJ2678318.1"/>
    </source>
</evidence>
<dbReference type="PANTHER" id="PTHR43718">
    <property type="entry name" value="LON PROTEASE"/>
    <property type="match status" value="1"/>
</dbReference>
<dbReference type="InterPro" id="IPR014721">
    <property type="entry name" value="Ribsml_uS5_D2-typ_fold_subgr"/>
</dbReference>
<proteinExistence type="inferred from homology"/>
<keyword evidence="3 10" id="KW-0547">Nucleotide-binding</keyword>
<dbReference type="PANTHER" id="PTHR43718:SF2">
    <property type="entry name" value="LON PROTEASE HOMOLOG, MITOCHONDRIAL"/>
    <property type="match status" value="1"/>
</dbReference>
<evidence type="ECO:0000256" key="8">
    <source>
        <dbReference type="ARBA" id="ARBA00023128"/>
    </source>
</evidence>
<feature type="compositionally biased region" description="Basic and acidic residues" evidence="13">
    <location>
        <begin position="868"/>
        <end position="884"/>
    </location>
</feature>
<dbReference type="EC" id="3.4.21.53" evidence="10"/>
<dbReference type="GO" id="GO:0051131">
    <property type="term" value="P:chaperone-mediated protein complex assembly"/>
    <property type="evidence" value="ECO:0007669"/>
    <property type="project" value="UniProtKB-UniRule"/>
</dbReference>
<feature type="compositionally biased region" description="Low complexity" evidence="13">
    <location>
        <begin position="956"/>
        <end position="969"/>
    </location>
</feature>
<reference evidence="16" key="1">
    <citation type="submission" date="2022-07" db="EMBL/GenBank/DDBJ databases">
        <title>Phylogenomic reconstructions and comparative analyses of Kickxellomycotina fungi.</title>
        <authorList>
            <person name="Reynolds N.K."/>
            <person name="Stajich J.E."/>
            <person name="Barry K."/>
            <person name="Grigoriev I.V."/>
            <person name="Crous P."/>
            <person name="Smith M.E."/>
        </authorList>
    </citation>
    <scope>NUCLEOTIDE SEQUENCE</scope>
    <source>
        <strain evidence="16">NRRL 3115</strain>
    </source>
</reference>
<evidence type="ECO:0000256" key="10">
    <source>
        <dbReference type="HAMAP-Rule" id="MF_03120"/>
    </source>
</evidence>
<keyword evidence="5 10" id="KW-0720">Serine protease</keyword>
<organism evidence="16 17">
    <name type="scientific">Coemansia spiralis</name>
    <dbReference type="NCBI Taxonomy" id="417178"/>
    <lineage>
        <taxon>Eukaryota</taxon>
        <taxon>Fungi</taxon>
        <taxon>Fungi incertae sedis</taxon>
        <taxon>Zoopagomycota</taxon>
        <taxon>Kickxellomycotina</taxon>
        <taxon>Kickxellomycetes</taxon>
        <taxon>Kickxellales</taxon>
        <taxon>Kickxellaceae</taxon>
        <taxon>Coemansia</taxon>
    </lineage>
</organism>
<dbReference type="SUPFAM" id="SSF52540">
    <property type="entry name" value="P-loop containing nucleoside triphosphate hydrolases"/>
    <property type="match status" value="1"/>
</dbReference>
<feature type="compositionally biased region" description="Low complexity" evidence="13">
    <location>
        <begin position="116"/>
        <end position="127"/>
    </location>
</feature>
<feature type="region of interest" description="Disordered" evidence="13">
    <location>
        <begin position="829"/>
        <end position="890"/>
    </location>
</feature>
<dbReference type="InterPro" id="IPR020568">
    <property type="entry name" value="Ribosomal_Su5_D2-typ_SF"/>
</dbReference>
<evidence type="ECO:0000256" key="11">
    <source>
        <dbReference type="PROSITE-ProRule" id="PRU01122"/>
    </source>
</evidence>
<dbReference type="HAMAP" id="MF_03120">
    <property type="entry name" value="lonm_euk"/>
    <property type="match status" value="1"/>
</dbReference>
<evidence type="ECO:0000256" key="13">
    <source>
        <dbReference type="SAM" id="MobiDB-lite"/>
    </source>
</evidence>
<comment type="subunit">
    <text evidence="10">Homohexamer or homoheptamer. Organized in a ring with a central cavity.</text>
</comment>
<feature type="domain" description="Lon proteolytic" evidence="14">
    <location>
        <begin position="925"/>
        <end position="1121"/>
    </location>
</feature>
<dbReference type="Gene3D" id="2.30.130.40">
    <property type="entry name" value="LON domain-like"/>
    <property type="match status" value="1"/>
</dbReference>
<feature type="region of interest" description="Disordered" evidence="13">
    <location>
        <begin position="956"/>
        <end position="977"/>
    </location>
</feature>
<evidence type="ECO:0000313" key="17">
    <source>
        <dbReference type="Proteomes" id="UP001151518"/>
    </source>
</evidence>
<dbReference type="Gene3D" id="1.10.8.60">
    <property type="match status" value="1"/>
</dbReference>
<dbReference type="Gene3D" id="3.40.50.300">
    <property type="entry name" value="P-loop containing nucleotide triphosphate hydrolases"/>
    <property type="match status" value="1"/>
</dbReference>
<dbReference type="InterPro" id="IPR054594">
    <property type="entry name" value="Lon_lid"/>
</dbReference>
<evidence type="ECO:0000256" key="7">
    <source>
        <dbReference type="ARBA" id="ARBA00023125"/>
    </source>
</evidence>
<protein>
    <recommendedName>
        <fullName evidence="10">Lon protease homolog, mitochondrial</fullName>
        <ecNumber evidence="10">3.4.21.53</ecNumber>
    </recommendedName>
</protein>
<dbReference type="Pfam" id="PF22667">
    <property type="entry name" value="Lon_lid"/>
    <property type="match status" value="1"/>
</dbReference>
<gene>
    <name evidence="10 16" type="primary">PIM1</name>
    <name evidence="16" type="ORF">GGI25_002490</name>
</gene>
<dbReference type="NCBIfam" id="TIGR00763">
    <property type="entry name" value="lon"/>
    <property type="match status" value="1"/>
</dbReference>
<dbReference type="GO" id="GO:0003697">
    <property type="term" value="F:single-stranded DNA binding"/>
    <property type="evidence" value="ECO:0007669"/>
    <property type="project" value="TreeGrafter"/>
</dbReference>
<dbReference type="PROSITE" id="PS01046">
    <property type="entry name" value="LON_SER"/>
    <property type="match status" value="1"/>
</dbReference>
<evidence type="ECO:0000256" key="4">
    <source>
        <dbReference type="ARBA" id="ARBA00022801"/>
    </source>
</evidence>
<keyword evidence="2 10" id="KW-0645">Protease</keyword>
<dbReference type="EMBL" id="JANBTW010000022">
    <property type="protein sequence ID" value="KAJ2678318.1"/>
    <property type="molecule type" value="Genomic_DNA"/>
</dbReference>